<dbReference type="Proteomes" id="UP000268007">
    <property type="component" value="Unassembled WGS sequence"/>
</dbReference>
<evidence type="ECO:0000256" key="1">
    <source>
        <dbReference type="SAM" id="MobiDB-lite"/>
    </source>
</evidence>
<gene>
    <name evidence="2" type="ORF">BDD43_3925</name>
</gene>
<dbReference type="EMBL" id="RBKU01000001">
    <property type="protein sequence ID" value="RKR83711.1"/>
    <property type="molecule type" value="Genomic_DNA"/>
</dbReference>
<comment type="caution">
    <text evidence="2">The sequence shown here is derived from an EMBL/GenBank/DDBJ whole genome shotgun (WGS) entry which is preliminary data.</text>
</comment>
<sequence>MPDFSKELDIESLISAPLVAVSKANAVMAQGQTRFLLEYCFNKKGDNHEPVMIRMALTRAVIYPAQQAEPGIPPTLASAPGVTPVVLANEGMPATPARPKSIQNEITYFELPLLTIVPLNSLAVDKISIDFDLEITSTTAKPTTTNNDTNNKITDQKPQLYGRISNTTGNDTNNADKSNVTNNTTTKLKVNINAATLPLPKGVLAIIDMYTKAIQPSPAESK</sequence>
<evidence type="ECO:0000313" key="2">
    <source>
        <dbReference type="EMBL" id="RKR83711.1"/>
    </source>
</evidence>
<keyword evidence="3" id="KW-1185">Reference proteome</keyword>
<name>A0A495J4S5_9SPHI</name>
<dbReference type="InterPro" id="IPR024510">
    <property type="entry name" value="DUF2589"/>
</dbReference>
<evidence type="ECO:0000313" key="3">
    <source>
        <dbReference type="Proteomes" id="UP000268007"/>
    </source>
</evidence>
<protein>
    <submittedName>
        <fullName evidence="2">Uncharacterized protein DUF2589</fullName>
    </submittedName>
</protein>
<dbReference type="Pfam" id="PF11655">
    <property type="entry name" value="DUF2589"/>
    <property type="match status" value="1"/>
</dbReference>
<organism evidence="2 3">
    <name type="scientific">Mucilaginibacter gracilis</name>
    <dbReference type="NCBI Taxonomy" id="423350"/>
    <lineage>
        <taxon>Bacteria</taxon>
        <taxon>Pseudomonadati</taxon>
        <taxon>Bacteroidota</taxon>
        <taxon>Sphingobacteriia</taxon>
        <taxon>Sphingobacteriales</taxon>
        <taxon>Sphingobacteriaceae</taxon>
        <taxon>Mucilaginibacter</taxon>
    </lineage>
</organism>
<dbReference type="AlphaFoldDB" id="A0A495J4S5"/>
<feature type="compositionally biased region" description="Polar residues" evidence="1">
    <location>
        <begin position="164"/>
        <end position="178"/>
    </location>
</feature>
<feature type="compositionally biased region" description="Low complexity" evidence="1">
    <location>
        <begin position="142"/>
        <end position="153"/>
    </location>
</feature>
<accession>A0A495J4S5</accession>
<proteinExistence type="predicted"/>
<reference evidence="2 3" key="1">
    <citation type="submission" date="2018-10" db="EMBL/GenBank/DDBJ databases">
        <title>Genomic Encyclopedia of Archaeal and Bacterial Type Strains, Phase II (KMG-II): from individual species to whole genera.</title>
        <authorList>
            <person name="Goeker M."/>
        </authorList>
    </citation>
    <scope>NUCLEOTIDE SEQUENCE [LARGE SCALE GENOMIC DNA]</scope>
    <source>
        <strain evidence="2 3">DSM 18602</strain>
    </source>
</reference>
<feature type="region of interest" description="Disordered" evidence="1">
    <location>
        <begin position="142"/>
        <end position="180"/>
    </location>
</feature>